<sequence>MAAILFILAAALVSTSWAKYTHPFTPETIELDLAFPKNSTSAPAQDFPLIWGLQNSQLAWDMDVRLSWKLDRLDLPTETQTGLFPQQNYSTISSLQDNYTVSGPVPADPLILYFFPSSLRNFTVGQWKLSWKFGFQYTCSSTNISEQNYPYFDNAEPTELIFSIAEEGAAIDLLAIGNGSSSCPDTSTAITLEAIEFDQTVMTHGDLCPILNKTIPSATPCALRYNQSMVDEINAGAANNCSSEDWNRFVHTCQIGAGVWVVVPSGVTVLILSVFVLFVSIVSL</sequence>
<dbReference type="Proteomes" id="UP001610335">
    <property type="component" value="Unassembled WGS sequence"/>
</dbReference>
<keyword evidence="2" id="KW-0732">Signal</keyword>
<feature type="signal peptide" evidence="2">
    <location>
        <begin position="1"/>
        <end position="18"/>
    </location>
</feature>
<reference evidence="4 5" key="1">
    <citation type="submission" date="2024-07" db="EMBL/GenBank/DDBJ databases">
        <title>Section-level genome sequencing and comparative genomics of Aspergillus sections Usti and Cavernicolus.</title>
        <authorList>
            <consortium name="Lawrence Berkeley National Laboratory"/>
            <person name="Nybo J.L."/>
            <person name="Vesth T.C."/>
            <person name="Theobald S."/>
            <person name="Frisvad J.C."/>
            <person name="Larsen T.O."/>
            <person name="Kjaerboelling I."/>
            <person name="Rothschild-Mancinelli K."/>
            <person name="Lyhne E.K."/>
            <person name="Kogle M.E."/>
            <person name="Barry K."/>
            <person name="Clum A."/>
            <person name="Na H."/>
            <person name="Ledsgaard L."/>
            <person name="Lin J."/>
            <person name="Lipzen A."/>
            <person name="Kuo A."/>
            <person name="Riley R."/>
            <person name="Mondo S."/>
            <person name="LaButti K."/>
            <person name="Haridas S."/>
            <person name="Pangalinan J."/>
            <person name="Salamov A.A."/>
            <person name="Simmons B.A."/>
            <person name="Magnuson J.K."/>
            <person name="Chen J."/>
            <person name="Drula E."/>
            <person name="Henrissat B."/>
            <person name="Wiebenga A."/>
            <person name="Lubbers R.J."/>
            <person name="Gomes A.C."/>
            <person name="Makela M.R."/>
            <person name="Stajich J."/>
            <person name="Grigoriev I.V."/>
            <person name="Mortensen U.H."/>
            <person name="De vries R.P."/>
            <person name="Baker S.E."/>
            <person name="Andersen M.R."/>
        </authorList>
    </citation>
    <scope>NUCLEOTIDE SEQUENCE [LARGE SCALE GENOMIC DNA]</scope>
    <source>
        <strain evidence="4 5">CBS 600.67</strain>
    </source>
</reference>
<evidence type="ECO:0000313" key="4">
    <source>
        <dbReference type="EMBL" id="KAL2830487.1"/>
    </source>
</evidence>
<name>A0ABR4IUD6_9EURO</name>
<feature type="transmembrane region" description="Helical" evidence="1">
    <location>
        <begin position="257"/>
        <end position="282"/>
    </location>
</feature>
<dbReference type="InterPro" id="IPR055560">
    <property type="entry name" value="DUF7136"/>
</dbReference>
<gene>
    <name evidence="4" type="ORF">BDW59DRAFT_141023</name>
</gene>
<dbReference type="Pfam" id="PF23584">
    <property type="entry name" value="DUF7136"/>
    <property type="match status" value="1"/>
</dbReference>
<dbReference type="EMBL" id="JBFXLS010000012">
    <property type="protein sequence ID" value="KAL2830487.1"/>
    <property type="molecule type" value="Genomic_DNA"/>
</dbReference>
<proteinExistence type="predicted"/>
<accession>A0ABR4IUD6</accession>
<keyword evidence="1" id="KW-0812">Transmembrane</keyword>
<evidence type="ECO:0000256" key="1">
    <source>
        <dbReference type="SAM" id="Phobius"/>
    </source>
</evidence>
<feature type="chain" id="PRO_5045595672" description="DUF7136 domain-containing protein" evidence="2">
    <location>
        <begin position="19"/>
        <end position="284"/>
    </location>
</feature>
<feature type="domain" description="DUF7136" evidence="3">
    <location>
        <begin position="25"/>
        <end position="240"/>
    </location>
</feature>
<keyword evidence="5" id="KW-1185">Reference proteome</keyword>
<organism evidence="4 5">
    <name type="scientific">Aspergillus cavernicola</name>
    <dbReference type="NCBI Taxonomy" id="176166"/>
    <lineage>
        <taxon>Eukaryota</taxon>
        <taxon>Fungi</taxon>
        <taxon>Dikarya</taxon>
        <taxon>Ascomycota</taxon>
        <taxon>Pezizomycotina</taxon>
        <taxon>Eurotiomycetes</taxon>
        <taxon>Eurotiomycetidae</taxon>
        <taxon>Eurotiales</taxon>
        <taxon>Aspergillaceae</taxon>
        <taxon>Aspergillus</taxon>
        <taxon>Aspergillus subgen. Nidulantes</taxon>
    </lineage>
</organism>
<keyword evidence="1" id="KW-1133">Transmembrane helix</keyword>
<evidence type="ECO:0000256" key="2">
    <source>
        <dbReference type="SAM" id="SignalP"/>
    </source>
</evidence>
<keyword evidence="1" id="KW-0472">Membrane</keyword>
<evidence type="ECO:0000259" key="3">
    <source>
        <dbReference type="Pfam" id="PF23584"/>
    </source>
</evidence>
<protein>
    <recommendedName>
        <fullName evidence="3">DUF7136 domain-containing protein</fullName>
    </recommendedName>
</protein>
<comment type="caution">
    <text evidence="4">The sequence shown here is derived from an EMBL/GenBank/DDBJ whole genome shotgun (WGS) entry which is preliminary data.</text>
</comment>
<evidence type="ECO:0000313" key="5">
    <source>
        <dbReference type="Proteomes" id="UP001610335"/>
    </source>
</evidence>